<dbReference type="EMBL" id="JAHUTJ010065749">
    <property type="protein sequence ID" value="MED6289540.1"/>
    <property type="molecule type" value="Genomic_DNA"/>
</dbReference>
<keyword evidence="3" id="KW-1185">Reference proteome</keyword>
<name>A0ABU7ERU0_9TELE</name>
<evidence type="ECO:0000256" key="1">
    <source>
        <dbReference type="SAM" id="MobiDB-lite"/>
    </source>
</evidence>
<gene>
    <name evidence="2" type="ORF">CHARACLAT_003857</name>
</gene>
<protein>
    <submittedName>
        <fullName evidence="2">Uncharacterized protein</fullName>
    </submittedName>
</protein>
<organism evidence="2 3">
    <name type="scientific">Characodon lateralis</name>
    <dbReference type="NCBI Taxonomy" id="208331"/>
    <lineage>
        <taxon>Eukaryota</taxon>
        <taxon>Metazoa</taxon>
        <taxon>Chordata</taxon>
        <taxon>Craniata</taxon>
        <taxon>Vertebrata</taxon>
        <taxon>Euteleostomi</taxon>
        <taxon>Actinopterygii</taxon>
        <taxon>Neopterygii</taxon>
        <taxon>Teleostei</taxon>
        <taxon>Neoteleostei</taxon>
        <taxon>Acanthomorphata</taxon>
        <taxon>Ovalentaria</taxon>
        <taxon>Atherinomorphae</taxon>
        <taxon>Cyprinodontiformes</taxon>
        <taxon>Goodeidae</taxon>
        <taxon>Characodon</taxon>
    </lineage>
</organism>
<dbReference type="Proteomes" id="UP001352852">
    <property type="component" value="Unassembled WGS sequence"/>
</dbReference>
<proteinExistence type="predicted"/>
<reference evidence="2 3" key="1">
    <citation type="submission" date="2021-06" db="EMBL/GenBank/DDBJ databases">
        <authorList>
            <person name="Palmer J.M."/>
        </authorList>
    </citation>
    <scope>NUCLEOTIDE SEQUENCE [LARGE SCALE GENOMIC DNA]</scope>
    <source>
        <strain evidence="2 3">CL_MEX2019</strain>
        <tissue evidence="2">Muscle</tissue>
    </source>
</reference>
<comment type="caution">
    <text evidence="2">The sequence shown here is derived from an EMBL/GenBank/DDBJ whole genome shotgun (WGS) entry which is preliminary data.</text>
</comment>
<evidence type="ECO:0000313" key="2">
    <source>
        <dbReference type="EMBL" id="MED6289540.1"/>
    </source>
</evidence>
<feature type="region of interest" description="Disordered" evidence="1">
    <location>
        <begin position="112"/>
        <end position="138"/>
    </location>
</feature>
<evidence type="ECO:0000313" key="3">
    <source>
        <dbReference type="Proteomes" id="UP001352852"/>
    </source>
</evidence>
<sequence>MDQNQAVGSERHTTPLFLSPYELDRKRWLSRRTAATATSRLGFHPFIHPSTSTEITTSLLLGMLSASDQKHTQILQLRRKRGTQRDGGGREWKRWLVLQSSAAAARAAAQTLLKTPSDTANGGGAARRGAQSHPSGSA</sequence>
<accession>A0ABU7ERU0</accession>